<reference evidence="4 6" key="1">
    <citation type="submission" date="2017-09" db="EMBL/GenBank/DDBJ databases">
        <title>Genomics of the genus Arcobacter.</title>
        <authorList>
            <person name="Perez-Cataluna A."/>
            <person name="Figueras M.J."/>
            <person name="Salas-Masso N."/>
        </authorList>
    </citation>
    <scope>NUCLEOTIDE SEQUENCE [LARGE SCALE GENOMIC DNA]</scope>
    <source>
        <strain evidence="4 6">CECT 7837</strain>
    </source>
</reference>
<organism evidence="4 6">
    <name type="scientific">Arcobacter ellisii</name>
    <dbReference type="NCBI Taxonomy" id="913109"/>
    <lineage>
        <taxon>Bacteria</taxon>
        <taxon>Pseudomonadati</taxon>
        <taxon>Campylobacterota</taxon>
        <taxon>Epsilonproteobacteria</taxon>
        <taxon>Campylobacterales</taxon>
        <taxon>Arcobacteraceae</taxon>
        <taxon>Arcobacter</taxon>
    </lineage>
</organism>
<dbReference type="EMBL" id="CP032097">
    <property type="protein sequence ID" value="AXX96002.1"/>
    <property type="molecule type" value="Genomic_DNA"/>
</dbReference>
<proteinExistence type="predicted"/>
<evidence type="ECO:0000313" key="4">
    <source>
        <dbReference type="EMBL" id="RXI29376.1"/>
    </source>
</evidence>
<keyword evidence="5" id="KW-1185">Reference proteome</keyword>
<keyword evidence="2" id="KW-0812">Transmembrane</keyword>
<evidence type="ECO:0000313" key="3">
    <source>
        <dbReference type="EMBL" id="AXX96002.1"/>
    </source>
</evidence>
<dbReference type="Proteomes" id="UP000290588">
    <property type="component" value="Unassembled WGS sequence"/>
</dbReference>
<evidence type="ECO:0000256" key="1">
    <source>
        <dbReference type="SAM" id="Coils"/>
    </source>
</evidence>
<sequence length="332" mass="38864">MAEDTKAIDSEGSIIVENGSLKKDDSGQINIPLQEDDRSDIKEIQEEFVKKPKKSPLQKILIGVVFLLLLFIIVGAILYFLGFFKPEEKEVIQEIPQEKIVQETPKEEYKFDIKDINSKKLNEELSFLTNKNLNQEKNEEAERLANEKRILEEEKRKEEEALKAHEDTLEKERIALEEKKSALEREKAELEALREEALKIKEELLNKQTQNENSVEPEQVSNDNVEVKQNDTDEMISNSKKNVNLSEDGFLKFINVAKIKGPLYKKYLDKVTAINPNILLCRDDKNRIEIYYGPFKDENERRELLDKLLSNKFDQAYELEFTKDEFNRRCNY</sequence>
<evidence type="ECO:0000313" key="5">
    <source>
        <dbReference type="Proteomes" id="UP000262582"/>
    </source>
</evidence>
<keyword evidence="2" id="KW-0472">Membrane</keyword>
<dbReference type="RefSeq" id="WP_118918158.1">
    <property type="nucleotide sequence ID" value="NZ_CP032097.1"/>
</dbReference>
<reference evidence="3 5" key="2">
    <citation type="submission" date="2018-08" db="EMBL/GenBank/DDBJ databases">
        <title>Complete genome of the Arcobacter ellisii type strain LMG 26155.</title>
        <authorList>
            <person name="Miller W.G."/>
            <person name="Yee E."/>
            <person name="Bono J.L."/>
        </authorList>
    </citation>
    <scope>NUCLEOTIDE SEQUENCE [LARGE SCALE GENOMIC DNA]</scope>
    <source>
        <strain evidence="3 5">LMG 26155</strain>
    </source>
</reference>
<evidence type="ECO:0008006" key="7">
    <source>
        <dbReference type="Google" id="ProtNLM"/>
    </source>
</evidence>
<dbReference type="EMBL" id="NXIG01000012">
    <property type="protein sequence ID" value="RXI29376.1"/>
    <property type="molecule type" value="Genomic_DNA"/>
</dbReference>
<dbReference type="KEGG" id="aell:AELL_2384"/>
<name>A0A347UAX4_9BACT</name>
<feature type="coiled-coil region" evidence="1">
    <location>
        <begin position="118"/>
        <end position="210"/>
    </location>
</feature>
<accession>A0A347UAX4</accession>
<keyword evidence="2" id="KW-1133">Transmembrane helix</keyword>
<evidence type="ECO:0000256" key="2">
    <source>
        <dbReference type="SAM" id="Phobius"/>
    </source>
</evidence>
<dbReference type="OrthoDB" id="5349311at2"/>
<dbReference type="Proteomes" id="UP000262582">
    <property type="component" value="Chromosome"/>
</dbReference>
<evidence type="ECO:0000313" key="6">
    <source>
        <dbReference type="Proteomes" id="UP000290588"/>
    </source>
</evidence>
<dbReference type="AlphaFoldDB" id="A0A347UAX4"/>
<feature type="transmembrane region" description="Helical" evidence="2">
    <location>
        <begin position="60"/>
        <end position="84"/>
    </location>
</feature>
<keyword evidence="1" id="KW-0175">Coiled coil</keyword>
<gene>
    <name evidence="3" type="ORF">AELL_2384</name>
    <name evidence="4" type="ORF">CP962_11280</name>
</gene>
<protein>
    <recommendedName>
        <fullName evidence="7">SPOR domain-containing protein</fullName>
    </recommendedName>
</protein>